<dbReference type="InterPro" id="IPR011989">
    <property type="entry name" value="ARM-like"/>
</dbReference>
<dbReference type="Proteomes" id="UP000440578">
    <property type="component" value="Unassembled WGS sequence"/>
</dbReference>
<dbReference type="InterPro" id="IPR052107">
    <property type="entry name" value="HEAT6"/>
</dbReference>
<organism evidence="4 5">
    <name type="scientific">Amphibalanus amphitrite</name>
    <name type="common">Striped barnacle</name>
    <name type="synonym">Balanus amphitrite</name>
    <dbReference type="NCBI Taxonomy" id="1232801"/>
    <lineage>
        <taxon>Eukaryota</taxon>
        <taxon>Metazoa</taxon>
        <taxon>Ecdysozoa</taxon>
        <taxon>Arthropoda</taxon>
        <taxon>Crustacea</taxon>
        <taxon>Multicrustacea</taxon>
        <taxon>Cirripedia</taxon>
        <taxon>Thoracica</taxon>
        <taxon>Thoracicalcarea</taxon>
        <taxon>Balanomorpha</taxon>
        <taxon>Balanoidea</taxon>
        <taxon>Balanidae</taxon>
        <taxon>Amphibalaninae</taxon>
        <taxon>Amphibalanus</taxon>
    </lineage>
</organism>
<name>A0A6A4VH92_AMPAM</name>
<evidence type="ECO:0000256" key="2">
    <source>
        <dbReference type="SAM" id="MobiDB-lite"/>
    </source>
</evidence>
<dbReference type="InterPro" id="IPR016024">
    <property type="entry name" value="ARM-type_fold"/>
</dbReference>
<accession>A0A6A4VH92</accession>
<reference evidence="4 5" key="1">
    <citation type="submission" date="2019-07" db="EMBL/GenBank/DDBJ databases">
        <title>Draft genome assembly of a fouling barnacle, Amphibalanus amphitrite (Darwin, 1854): The first reference genome for Thecostraca.</title>
        <authorList>
            <person name="Kim W."/>
        </authorList>
    </citation>
    <scope>NUCLEOTIDE SEQUENCE [LARGE SCALE GENOMIC DNA]</scope>
    <source>
        <strain evidence="4">SNU_AA5</strain>
        <tissue evidence="4">Soma without cirri and trophi</tissue>
    </source>
</reference>
<evidence type="ECO:0000313" key="4">
    <source>
        <dbReference type="EMBL" id="KAF0293345.1"/>
    </source>
</evidence>
<dbReference type="PANTHER" id="PTHR13366:SF0">
    <property type="entry name" value="HEAT REPEAT-CONTAINING PROTEIN 6"/>
    <property type="match status" value="1"/>
</dbReference>
<dbReference type="EMBL" id="VIIS01001753">
    <property type="protein sequence ID" value="KAF0293345.1"/>
    <property type="molecule type" value="Genomic_DNA"/>
</dbReference>
<dbReference type="InterPro" id="IPR025283">
    <property type="entry name" value="DUF4042"/>
</dbReference>
<dbReference type="AlphaFoldDB" id="A0A6A4VH92"/>
<dbReference type="SUPFAM" id="SSF48371">
    <property type="entry name" value="ARM repeat"/>
    <property type="match status" value="1"/>
</dbReference>
<keyword evidence="5" id="KW-1185">Reference proteome</keyword>
<evidence type="ECO:0000313" key="5">
    <source>
        <dbReference type="Proteomes" id="UP000440578"/>
    </source>
</evidence>
<gene>
    <name evidence="4" type="primary">Heatr6</name>
    <name evidence="4" type="ORF">FJT64_000921</name>
</gene>
<dbReference type="Pfam" id="PF13251">
    <property type="entry name" value="DUF4042"/>
    <property type="match status" value="1"/>
</dbReference>
<dbReference type="Gene3D" id="1.25.10.10">
    <property type="entry name" value="Leucine-rich Repeat Variant"/>
    <property type="match status" value="3"/>
</dbReference>
<feature type="compositionally biased region" description="Gly residues" evidence="2">
    <location>
        <begin position="454"/>
        <end position="464"/>
    </location>
</feature>
<dbReference type="OrthoDB" id="6380861at2759"/>
<dbReference type="PANTHER" id="PTHR13366">
    <property type="entry name" value="MALARIA ANTIGEN-RELATED"/>
    <property type="match status" value="1"/>
</dbReference>
<protein>
    <recommendedName>
        <fullName evidence="1">HEAT repeat-containing protein 6</fullName>
    </recommendedName>
</protein>
<feature type="region of interest" description="Disordered" evidence="2">
    <location>
        <begin position="445"/>
        <end position="466"/>
    </location>
</feature>
<feature type="domain" description="DUF4042" evidence="3">
    <location>
        <begin position="243"/>
        <end position="421"/>
    </location>
</feature>
<evidence type="ECO:0000259" key="3">
    <source>
        <dbReference type="Pfam" id="PF13251"/>
    </source>
</evidence>
<comment type="caution">
    <text evidence="4">The sequence shown here is derived from an EMBL/GenBank/DDBJ whole genome shotgun (WGS) entry which is preliminary data.</text>
</comment>
<evidence type="ECO:0000256" key="1">
    <source>
        <dbReference type="ARBA" id="ARBA00015263"/>
    </source>
</evidence>
<sequence length="955" mass="103229">MVVNVGSDAWPPALLDRMRRLCQQLSVSRDQALVSALLEASDGTARLLSMRPPPLQTECLLLATRVLAAATAAELDVDVEPLLDILLAEVYSPPPPLVDKLAGAARAAALLGALDQLLQCDHEAHRARAGELLGAGRLYMFFGLTGWEEMAPRPLYPVPQTPHDAPTAAPEAGRTENGRAIRSSTGKKVRRRKPNERKSIELPPGSHPGEEPDERPPRSWLLAESSDSDAGGPDGRLRAAQVRVRQAALVLLHSVVRFNDKRHMLGFWPSLVPDTPHVPARTLLTVVLQDPAARCRLCAASVLREMLDSSRFFLTGVDDRSSSGPAPFTPYSVTMACIVKELHRGLLLAALSEKSPLTLGSVLRALATLVANAPYHRLQPGLLTKVSRHVRAFLAHRDFDVKTAALSVLINVVSIHEPLPESRPAASADEAPPRADGGEELEFYDDEFDDDTGEGTGDAPGGAAPGQTPVRSWLWVRCRGFVLRKRIAPLPGAVSPFFYPTPVRLQAMRTLCALTKNYLAAVSDCLPEVSALVDVCMRDEDVAVRLHGARLLECVGDAAAPAPGAAGYDLWMAALTGPLPAMFAPDQKRFVRAAACHALSTIGAGVFERLPRDKQLLCVTLVLPLTADEEGTVRSAAGVFVRLPSLAEDPDYLLQTAEAACAAATARHEQLPVRVNAIWTLANLTDTLVQRPPDWQPLSITVLESMTTVALRAAEDSDKVKVNAVRALGNLVRHFSAEALADPRVSSLIPRCVDALIRCMTTGNSLVHMKVRWNACHAASNVFKNAALPYATAQWRPPLLEALCKLASNYKNFKVRINAALALSAPSKRAVFGDQLPYAWRHLLEALETAQNITDFNEFKHRDTLLRQVCLTLCRVVSLLEPADLAEAADALASHLDTVSAHLARLPSALLPEQSEPLLAAQENLRLLKQRRAGALSAEQSRAVELLSGAFAAPS</sequence>
<proteinExistence type="predicted"/>
<feature type="compositionally biased region" description="Basic and acidic residues" evidence="2">
    <location>
        <begin position="208"/>
        <end position="217"/>
    </location>
</feature>
<feature type="region of interest" description="Disordered" evidence="2">
    <location>
        <begin position="155"/>
        <end position="235"/>
    </location>
</feature>
<feature type="compositionally biased region" description="Basic residues" evidence="2">
    <location>
        <begin position="185"/>
        <end position="195"/>
    </location>
</feature>